<sequence length="179" mass="20827">MTIKVNKYVMFFNKIHPHKKFVNSHITRLKSYNANVPIYQKTLKNGSTALSISIPDYKGGKLDEFIIVNKDGTYIEKNTQKISNKLNFLCDKITRFCEKDGWIQSSFMQSKFFHNKKLEEVAKREITKDNKVNIWVRSVAGRKSEFPQTKIAGKLHPAVMSKSIDQNGDTIYRENYLTR</sequence>
<comment type="caution">
    <text evidence="1">The sequence shown here is derived from an EMBL/GenBank/DDBJ whole genome shotgun (WGS) entry which is preliminary data.</text>
</comment>
<evidence type="ECO:0000313" key="1">
    <source>
        <dbReference type="EMBL" id="HIS82202.1"/>
    </source>
</evidence>
<dbReference type="EMBL" id="DVJO01000025">
    <property type="protein sequence ID" value="HIS82202.1"/>
    <property type="molecule type" value="Genomic_DNA"/>
</dbReference>
<protein>
    <submittedName>
        <fullName evidence="1">Uncharacterized protein</fullName>
    </submittedName>
</protein>
<organism evidence="1 2">
    <name type="scientific">Candidatus Scatenecus faecavium</name>
    <dbReference type="NCBI Taxonomy" id="2840915"/>
    <lineage>
        <taxon>Bacteria</taxon>
        <taxon>Candidatus Scatenecus</taxon>
    </lineage>
</organism>
<gene>
    <name evidence="1" type="ORF">IAD41_01155</name>
</gene>
<reference evidence="1" key="1">
    <citation type="submission" date="2020-10" db="EMBL/GenBank/DDBJ databases">
        <authorList>
            <person name="Gilroy R."/>
        </authorList>
    </citation>
    <scope>NUCLEOTIDE SEQUENCE</scope>
    <source>
        <strain evidence="1">CHK152-2994</strain>
    </source>
</reference>
<dbReference type="AlphaFoldDB" id="A0A9D1FU12"/>
<proteinExistence type="predicted"/>
<evidence type="ECO:0000313" key="2">
    <source>
        <dbReference type="Proteomes" id="UP000824139"/>
    </source>
</evidence>
<reference evidence="1" key="2">
    <citation type="journal article" date="2021" name="PeerJ">
        <title>Extensive microbial diversity within the chicken gut microbiome revealed by metagenomics and culture.</title>
        <authorList>
            <person name="Gilroy R."/>
            <person name="Ravi A."/>
            <person name="Getino M."/>
            <person name="Pursley I."/>
            <person name="Horton D.L."/>
            <person name="Alikhan N.F."/>
            <person name="Baker D."/>
            <person name="Gharbi K."/>
            <person name="Hall N."/>
            <person name="Watson M."/>
            <person name="Adriaenssens E.M."/>
            <person name="Foster-Nyarko E."/>
            <person name="Jarju S."/>
            <person name="Secka A."/>
            <person name="Antonio M."/>
            <person name="Oren A."/>
            <person name="Chaudhuri R.R."/>
            <person name="La Ragione R."/>
            <person name="Hildebrand F."/>
            <person name="Pallen M.J."/>
        </authorList>
    </citation>
    <scope>NUCLEOTIDE SEQUENCE</scope>
    <source>
        <strain evidence="1">CHK152-2994</strain>
    </source>
</reference>
<dbReference type="Proteomes" id="UP000824139">
    <property type="component" value="Unassembled WGS sequence"/>
</dbReference>
<name>A0A9D1FU12_9BACT</name>
<accession>A0A9D1FU12</accession>